<evidence type="ECO:0000313" key="2">
    <source>
        <dbReference type="EMBL" id="GCC53580.1"/>
    </source>
</evidence>
<organism evidence="2 3">
    <name type="scientific">Chryseotalea sanaruensis</name>
    <dbReference type="NCBI Taxonomy" id="2482724"/>
    <lineage>
        <taxon>Bacteria</taxon>
        <taxon>Pseudomonadati</taxon>
        <taxon>Bacteroidota</taxon>
        <taxon>Cytophagia</taxon>
        <taxon>Cytophagales</taxon>
        <taxon>Chryseotaleaceae</taxon>
        <taxon>Chryseotalea</taxon>
    </lineage>
</organism>
<proteinExistence type="predicted"/>
<dbReference type="Pfam" id="PF13354">
    <property type="entry name" value="Beta-lactamase2"/>
    <property type="match status" value="1"/>
</dbReference>
<evidence type="ECO:0000313" key="3">
    <source>
        <dbReference type="Proteomes" id="UP000288227"/>
    </source>
</evidence>
<dbReference type="Proteomes" id="UP000288227">
    <property type="component" value="Unassembled WGS sequence"/>
</dbReference>
<gene>
    <name evidence="2" type="ORF">SanaruYs_38250</name>
</gene>
<feature type="domain" description="Beta-lactamase class A catalytic" evidence="1">
    <location>
        <begin position="42"/>
        <end position="316"/>
    </location>
</feature>
<dbReference type="AlphaFoldDB" id="A0A401UFF5"/>
<dbReference type="InterPro" id="IPR045155">
    <property type="entry name" value="Beta-lactam_cat"/>
</dbReference>
<evidence type="ECO:0000259" key="1">
    <source>
        <dbReference type="Pfam" id="PF13354"/>
    </source>
</evidence>
<keyword evidence="3" id="KW-1185">Reference proteome</keyword>
<protein>
    <recommendedName>
        <fullName evidence="1">Beta-lactamase class A catalytic domain-containing protein</fullName>
    </recommendedName>
</protein>
<sequence>MKSKPDKFQQILDSSDFYEVQIIYTQVNRDLENKPSFKSFYFNLDSGQYFYPASTVKLPAVLLALEKLRALNVQHLDKYTPMLHDSVYSGQSSVQKDTTSANSMASVAHYAKKILVASDNDAFNRLYEFIGQENFNKELRKKGYTDTRILHRLERALSLDENAHTEAIRFFQKHGVVYEQPMLMNETPYAPSTSILKGKGYIKKDTLVSNPFDFTYKNFFPLDEQQRMMQAIIFPETVPAESRFVIPEEDRAFVLQYMSQLPTETTYPPYNQDDYYTDAYCKFFMFGGNGAMPKNIRIFNKVGDAYGYLIDNAYIVDFGNNIEFMLSAVIHVNKDGIYNDGKYEYESIGQPFFKNIGNLIYEYELSRIRQHQPDLSAFKFEYEISR</sequence>
<dbReference type="GO" id="GO:0030655">
    <property type="term" value="P:beta-lactam antibiotic catabolic process"/>
    <property type="evidence" value="ECO:0007669"/>
    <property type="project" value="InterPro"/>
</dbReference>
<dbReference type="GO" id="GO:0008800">
    <property type="term" value="F:beta-lactamase activity"/>
    <property type="evidence" value="ECO:0007669"/>
    <property type="project" value="InterPro"/>
</dbReference>
<accession>A0A401UFF5</accession>
<dbReference type="InterPro" id="IPR012338">
    <property type="entry name" value="Beta-lactam/transpept-like"/>
</dbReference>
<dbReference type="Gene3D" id="3.40.710.10">
    <property type="entry name" value="DD-peptidase/beta-lactamase superfamily"/>
    <property type="match status" value="1"/>
</dbReference>
<name>A0A401UFF5_9BACT</name>
<reference evidence="2 3" key="1">
    <citation type="submission" date="2018-11" db="EMBL/GenBank/DDBJ databases">
        <title>Chryseotalea sanarue gen. nov., sp., nov., a member of the family Cytophagaceae, isolated from a brackish lake in Hamamatsu Japan.</title>
        <authorList>
            <person name="Maejima Y."/>
            <person name="Iino T."/>
            <person name="Muraguchi Y."/>
            <person name="Fukuda K."/>
            <person name="Ohkuma M."/>
            <person name="Moriuchi R."/>
            <person name="Dohra H."/>
            <person name="Kimbara K."/>
            <person name="Shintani M."/>
        </authorList>
    </citation>
    <scope>NUCLEOTIDE SEQUENCE [LARGE SCALE GENOMIC DNA]</scope>
    <source>
        <strain evidence="2 3">Ys</strain>
    </source>
</reference>
<dbReference type="EMBL" id="BHXQ01000008">
    <property type="protein sequence ID" value="GCC53580.1"/>
    <property type="molecule type" value="Genomic_DNA"/>
</dbReference>
<dbReference type="SUPFAM" id="SSF56601">
    <property type="entry name" value="beta-lactamase/transpeptidase-like"/>
    <property type="match status" value="1"/>
</dbReference>
<comment type="caution">
    <text evidence="2">The sequence shown here is derived from an EMBL/GenBank/DDBJ whole genome shotgun (WGS) entry which is preliminary data.</text>
</comment>